<evidence type="ECO:0000256" key="2">
    <source>
        <dbReference type="ARBA" id="ARBA00022679"/>
    </source>
</evidence>
<comment type="similarity">
    <text evidence="1 6 7">Belongs to the acetokinase family.</text>
</comment>
<evidence type="ECO:0000256" key="4">
    <source>
        <dbReference type="ARBA" id="ARBA00022777"/>
    </source>
</evidence>
<evidence type="ECO:0000256" key="3">
    <source>
        <dbReference type="ARBA" id="ARBA00022741"/>
    </source>
</evidence>
<dbReference type="Proteomes" id="UP000318103">
    <property type="component" value="Unassembled WGS sequence"/>
</dbReference>
<dbReference type="InterPro" id="IPR023865">
    <property type="entry name" value="Aliphatic_acid_kinase_CS"/>
</dbReference>
<dbReference type="EMBL" id="VFNX01000001">
    <property type="protein sequence ID" value="TQK96467.1"/>
    <property type="molecule type" value="Genomic_DNA"/>
</dbReference>
<name>A0A542UBM7_9ACTN</name>
<proteinExistence type="inferred from homology"/>
<keyword evidence="4 6" id="KW-0418">Kinase</keyword>
<feature type="binding site" evidence="6">
    <location>
        <position position="14"/>
    </location>
    <ligand>
        <name>Mg(2+)</name>
        <dbReference type="ChEBI" id="CHEBI:18420"/>
    </ligand>
</feature>
<dbReference type="UniPathway" id="UPA00340">
    <property type="reaction ID" value="UER00458"/>
</dbReference>
<feature type="site" description="Transition state stabilizer" evidence="6">
    <location>
        <position position="247"/>
    </location>
</feature>
<evidence type="ECO:0000313" key="9">
    <source>
        <dbReference type="Proteomes" id="UP000318103"/>
    </source>
</evidence>
<comment type="catalytic activity">
    <reaction evidence="6">
        <text>acetate + ATP = acetyl phosphate + ADP</text>
        <dbReference type="Rhea" id="RHEA:11352"/>
        <dbReference type="ChEBI" id="CHEBI:22191"/>
        <dbReference type="ChEBI" id="CHEBI:30089"/>
        <dbReference type="ChEBI" id="CHEBI:30616"/>
        <dbReference type="ChEBI" id="CHEBI:456216"/>
        <dbReference type="EC" id="2.7.2.1"/>
    </reaction>
</comment>
<dbReference type="Gene3D" id="3.30.420.40">
    <property type="match status" value="2"/>
</dbReference>
<dbReference type="PRINTS" id="PR00471">
    <property type="entry name" value="ACETATEKNASE"/>
</dbReference>
<keyword evidence="6" id="KW-0479">Metal-binding</keyword>
<dbReference type="GO" id="GO:0006085">
    <property type="term" value="P:acetyl-CoA biosynthetic process"/>
    <property type="evidence" value="ECO:0007669"/>
    <property type="project" value="UniProtKB-UniRule"/>
</dbReference>
<feature type="binding site" evidence="6">
    <location>
        <position position="97"/>
    </location>
    <ligand>
        <name>substrate</name>
    </ligand>
</feature>
<dbReference type="STRING" id="164348.BFF78_14030"/>
<dbReference type="InterPro" id="IPR004372">
    <property type="entry name" value="Ac/propionate_kinase"/>
</dbReference>
<feature type="binding site" evidence="6">
    <location>
        <position position="390"/>
    </location>
    <ligand>
        <name>Mg(2+)</name>
        <dbReference type="ChEBI" id="CHEBI:18420"/>
    </ligand>
</feature>
<evidence type="ECO:0000256" key="5">
    <source>
        <dbReference type="ARBA" id="ARBA00022840"/>
    </source>
</evidence>
<organism evidence="8 9">
    <name type="scientific">Streptomyces puniciscabiei</name>
    <dbReference type="NCBI Taxonomy" id="164348"/>
    <lineage>
        <taxon>Bacteria</taxon>
        <taxon>Bacillati</taxon>
        <taxon>Actinomycetota</taxon>
        <taxon>Actinomycetes</taxon>
        <taxon>Kitasatosporales</taxon>
        <taxon>Streptomycetaceae</taxon>
        <taxon>Streptomyces</taxon>
    </lineage>
</organism>
<feature type="site" description="Transition state stabilizer" evidence="6">
    <location>
        <position position="186"/>
    </location>
</feature>
<feature type="binding site" evidence="6">
    <location>
        <begin position="214"/>
        <end position="218"/>
    </location>
    <ligand>
        <name>ATP</name>
        <dbReference type="ChEBI" id="CHEBI:30616"/>
    </ligand>
</feature>
<feature type="binding site" evidence="6">
    <location>
        <begin position="288"/>
        <end position="290"/>
    </location>
    <ligand>
        <name>ATP</name>
        <dbReference type="ChEBI" id="CHEBI:30616"/>
    </ligand>
</feature>
<dbReference type="CDD" id="cd24010">
    <property type="entry name" value="ASKHA_NBD_AcK_PK"/>
    <property type="match status" value="1"/>
</dbReference>
<comment type="caution">
    <text evidence="8">The sequence shown here is derived from an EMBL/GenBank/DDBJ whole genome shotgun (WGS) entry which is preliminary data.</text>
</comment>
<evidence type="ECO:0000256" key="1">
    <source>
        <dbReference type="ARBA" id="ARBA00008748"/>
    </source>
</evidence>
<keyword evidence="9" id="KW-1185">Reference proteome</keyword>
<dbReference type="PIRSF" id="PIRSF000722">
    <property type="entry name" value="Acetate_prop_kin"/>
    <property type="match status" value="1"/>
</dbReference>
<feature type="binding site" evidence="6">
    <location>
        <position position="21"/>
    </location>
    <ligand>
        <name>ATP</name>
        <dbReference type="ChEBI" id="CHEBI:30616"/>
    </ligand>
</feature>
<reference evidence="8 9" key="1">
    <citation type="submission" date="2019-06" db="EMBL/GenBank/DDBJ databases">
        <title>Sequencing the genomes of 1000 actinobacteria strains.</title>
        <authorList>
            <person name="Klenk H.-P."/>
        </authorList>
    </citation>
    <scope>NUCLEOTIDE SEQUENCE [LARGE SCALE GENOMIC DNA]</scope>
    <source>
        <strain evidence="8 9">DSM 41929</strain>
    </source>
</reference>
<keyword evidence="2 6" id="KW-0808">Transferase</keyword>
<dbReference type="GO" id="GO:0005737">
    <property type="term" value="C:cytoplasm"/>
    <property type="evidence" value="ECO:0007669"/>
    <property type="project" value="UniProtKB-SubCell"/>
</dbReference>
<dbReference type="GO" id="GO:0006083">
    <property type="term" value="P:acetate metabolic process"/>
    <property type="evidence" value="ECO:0007669"/>
    <property type="project" value="TreeGrafter"/>
</dbReference>
<dbReference type="InterPro" id="IPR043129">
    <property type="entry name" value="ATPase_NBD"/>
</dbReference>
<evidence type="ECO:0000313" key="8">
    <source>
        <dbReference type="EMBL" id="TQK96467.1"/>
    </source>
</evidence>
<dbReference type="PANTHER" id="PTHR21060:SF15">
    <property type="entry name" value="ACETATE KINASE-RELATED"/>
    <property type="match status" value="1"/>
</dbReference>
<feature type="binding site" evidence="6">
    <location>
        <begin position="336"/>
        <end position="340"/>
    </location>
    <ligand>
        <name>ATP</name>
        <dbReference type="ChEBI" id="CHEBI:30616"/>
    </ligand>
</feature>
<dbReference type="PROSITE" id="PS01075">
    <property type="entry name" value="ACETATE_KINASE_1"/>
    <property type="match status" value="1"/>
</dbReference>
<dbReference type="PROSITE" id="PS01076">
    <property type="entry name" value="ACETATE_KINASE_2"/>
    <property type="match status" value="1"/>
</dbReference>
<evidence type="ECO:0000256" key="7">
    <source>
        <dbReference type="RuleBase" id="RU003835"/>
    </source>
</evidence>
<dbReference type="GO" id="GO:0000287">
    <property type="term" value="F:magnesium ion binding"/>
    <property type="evidence" value="ECO:0007669"/>
    <property type="project" value="UniProtKB-UniRule"/>
</dbReference>
<comment type="cofactor">
    <cofactor evidence="6">
        <name>Mg(2+)</name>
        <dbReference type="ChEBI" id="CHEBI:18420"/>
    </cofactor>
    <cofactor evidence="6">
        <name>Mn(2+)</name>
        <dbReference type="ChEBI" id="CHEBI:29035"/>
    </cofactor>
    <text evidence="6">Mg(2+). Can also accept Mn(2+).</text>
</comment>
<gene>
    <name evidence="6" type="primary">ackA</name>
    <name evidence="8" type="ORF">FB563_1410</name>
</gene>
<keyword evidence="6" id="KW-0963">Cytoplasm</keyword>
<feature type="active site" description="Proton donor/acceptor" evidence="6">
    <location>
        <position position="154"/>
    </location>
</feature>
<comment type="pathway">
    <text evidence="6">Metabolic intermediate biosynthesis; acetyl-CoA biosynthesis; acetyl-CoA from acetate: step 1/2.</text>
</comment>
<sequence>MTITVTATRVLVLNSGSSSVKYQLLDMRDESRLAVGLVERIGEQTSRLKHTCLTSGDTREYTGPMADHDAALKAVAEELSRDGLGLDSPELAAIGHRVVHGGMFFTEPTVIDDAVLTEIERLIPVAPLHNPANLTGIRTAQALRPDLPQVAVFDTAFHTTMPEPAARYAIDPKIADRHRIRRYGFHGTSHAYVSRETARLLGRDPSEVNVIVLHLGNGASASAVEKGRCVDTSMGLTPLEGLVMGTRSGDVDPAVIFHLARVGDMSMDEIDTLLNKRSGLFGLCGDNDMREIRRRIDEGDEEAALAFDIYIHRLKKYIGAYYAVLGKVDAVAFTAGVGENAAPVREAAIVGLESLGLAVDPELNAVRADGARLISPKDARVAVAVVPTDEELEIATQTYALVGKNN</sequence>
<dbReference type="EC" id="2.7.2.1" evidence="6"/>
<evidence type="ECO:0000256" key="6">
    <source>
        <dbReference type="HAMAP-Rule" id="MF_00020"/>
    </source>
</evidence>
<dbReference type="GO" id="GO:0008776">
    <property type="term" value="F:acetate kinase activity"/>
    <property type="evidence" value="ECO:0007669"/>
    <property type="project" value="UniProtKB-UniRule"/>
</dbReference>
<accession>A0A542UBM7</accession>
<dbReference type="GO" id="GO:0005524">
    <property type="term" value="F:ATP binding"/>
    <property type="evidence" value="ECO:0007669"/>
    <property type="project" value="UniProtKB-KW"/>
</dbReference>
<comment type="function">
    <text evidence="6">Catalyzes the formation of acetyl phosphate from acetate and ATP. Can also catalyze the reverse reaction.</text>
</comment>
<dbReference type="NCBIfam" id="TIGR00016">
    <property type="entry name" value="ackA"/>
    <property type="match status" value="1"/>
</dbReference>
<dbReference type="SUPFAM" id="SSF53067">
    <property type="entry name" value="Actin-like ATPase domain"/>
    <property type="match status" value="2"/>
</dbReference>
<keyword evidence="3 6" id="KW-0547">Nucleotide-binding</keyword>
<dbReference type="Pfam" id="PF00871">
    <property type="entry name" value="Acetate_kinase"/>
    <property type="match status" value="1"/>
</dbReference>
<comment type="subunit">
    <text evidence="6">Homodimer.</text>
</comment>
<protein>
    <recommendedName>
        <fullName evidence="6">Acetate kinase</fullName>
        <ecNumber evidence="6">2.7.2.1</ecNumber>
    </recommendedName>
    <alternativeName>
        <fullName evidence="6">Acetokinase</fullName>
    </alternativeName>
</protein>
<dbReference type="PANTHER" id="PTHR21060">
    <property type="entry name" value="ACETATE KINASE"/>
    <property type="match status" value="1"/>
</dbReference>
<dbReference type="AlphaFoldDB" id="A0A542UBM7"/>
<keyword evidence="5 6" id="KW-0067">ATP-binding</keyword>
<dbReference type="InterPro" id="IPR000890">
    <property type="entry name" value="Aliphatic_acid_kin_short-chain"/>
</dbReference>
<comment type="subcellular location">
    <subcellularLocation>
        <location evidence="6">Cytoplasm</location>
    </subcellularLocation>
</comment>
<dbReference type="HAMAP" id="MF_00020">
    <property type="entry name" value="Acetate_kinase"/>
    <property type="match status" value="1"/>
</dbReference>
<keyword evidence="6" id="KW-0460">Magnesium</keyword>